<dbReference type="EMBL" id="GAIX01012623">
    <property type="protein sequence ID" value="JAA79937.1"/>
    <property type="molecule type" value="Transcribed_RNA"/>
</dbReference>
<sequence length="67" mass="7743">MRPVILEKSTFDVLALMTRMLRKVPLLFLLITRMFRNVQCVLFLLPQRLASTGLPDNSQETVNNLLL</sequence>
<proteinExistence type="predicted"/>
<dbReference type="AlphaFoldDB" id="S4PT56"/>
<accession>S4PT56</accession>
<organism evidence="1">
    <name type="scientific">Pararge aegeria</name>
    <name type="common">speckled wood butterfly</name>
    <dbReference type="NCBI Taxonomy" id="116150"/>
    <lineage>
        <taxon>Eukaryota</taxon>
        <taxon>Metazoa</taxon>
        <taxon>Ecdysozoa</taxon>
        <taxon>Arthropoda</taxon>
        <taxon>Hexapoda</taxon>
        <taxon>Insecta</taxon>
        <taxon>Pterygota</taxon>
        <taxon>Neoptera</taxon>
        <taxon>Endopterygota</taxon>
        <taxon>Lepidoptera</taxon>
        <taxon>Glossata</taxon>
        <taxon>Ditrysia</taxon>
        <taxon>Papilionoidea</taxon>
        <taxon>Nymphalidae</taxon>
        <taxon>Satyrinae</taxon>
        <taxon>Satyrini</taxon>
        <taxon>Parargina</taxon>
        <taxon>Pararge</taxon>
    </lineage>
</organism>
<evidence type="ECO:0000313" key="1">
    <source>
        <dbReference type="EMBL" id="JAA79937.1"/>
    </source>
</evidence>
<name>S4PT56_9NEOP</name>
<protein>
    <submittedName>
        <fullName evidence="1">Uncharacterized protein</fullName>
    </submittedName>
</protein>
<reference evidence="1" key="2">
    <citation type="submission" date="2013-05" db="EMBL/GenBank/DDBJ databases">
        <authorList>
            <person name="Carter J.-M."/>
            <person name="Baker S.C."/>
            <person name="Pink R."/>
            <person name="Carter D.R.F."/>
            <person name="Collins A."/>
            <person name="Tomlin J."/>
            <person name="Gibbs M."/>
            <person name="Breuker C.J."/>
        </authorList>
    </citation>
    <scope>NUCLEOTIDE SEQUENCE</scope>
    <source>
        <tissue evidence="1">Ovary</tissue>
    </source>
</reference>
<reference evidence="1" key="1">
    <citation type="journal article" date="2013" name="BMC Genomics">
        <title>Unscrambling butterfly oogenesis.</title>
        <authorList>
            <person name="Carter J.M."/>
            <person name="Baker S.C."/>
            <person name="Pink R."/>
            <person name="Carter D.R."/>
            <person name="Collins A."/>
            <person name="Tomlin J."/>
            <person name="Gibbs M."/>
            <person name="Breuker C.J."/>
        </authorList>
    </citation>
    <scope>NUCLEOTIDE SEQUENCE</scope>
    <source>
        <tissue evidence="1">Ovary</tissue>
    </source>
</reference>
<feature type="non-terminal residue" evidence="1">
    <location>
        <position position="67"/>
    </location>
</feature>